<organism evidence="5 6">
    <name type="scientific">Listeria riparia FSL S10-1204</name>
    <dbReference type="NCBI Taxonomy" id="1265816"/>
    <lineage>
        <taxon>Bacteria</taxon>
        <taxon>Bacillati</taxon>
        <taxon>Bacillota</taxon>
        <taxon>Bacilli</taxon>
        <taxon>Bacillales</taxon>
        <taxon>Listeriaceae</taxon>
        <taxon>Listeria</taxon>
    </lineage>
</organism>
<proteinExistence type="predicted"/>
<gene>
    <name evidence="5" type="ORF">PRIP_11349</name>
</gene>
<dbReference type="AlphaFoldDB" id="W7D917"/>
<dbReference type="Pfam" id="PF08220">
    <property type="entry name" value="HTH_DeoR"/>
    <property type="match status" value="1"/>
</dbReference>
<accession>W7D917</accession>
<dbReference type="GO" id="GO:0003677">
    <property type="term" value="F:DNA binding"/>
    <property type="evidence" value="ECO:0007669"/>
    <property type="project" value="UniProtKB-KW"/>
</dbReference>
<sequence>MLNADRHNLIIDLLKRRGSVKLKDLTELVDSSESTIRRDLAELEEKGLLKRVHGGAILTQARTIEMSMMEKSFKNVQRKKKRLRNWRPRWLRTEIVFT</sequence>
<evidence type="ECO:0000313" key="6">
    <source>
        <dbReference type="Proteomes" id="UP000019248"/>
    </source>
</evidence>
<dbReference type="InterPro" id="IPR001034">
    <property type="entry name" value="DeoR_HTH"/>
</dbReference>
<dbReference type="InterPro" id="IPR036390">
    <property type="entry name" value="WH_DNA-bd_sf"/>
</dbReference>
<dbReference type="GO" id="GO:0003700">
    <property type="term" value="F:DNA-binding transcription factor activity"/>
    <property type="evidence" value="ECO:0007669"/>
    <property type="project" value="InterPro"/>
</dbReference>
<evidence type="ECO:0000259" key="4">
    <source>
        <dbReference type="PROSITE" id="PS51000"/>
    </source>
</evidence>
<keyword evidence="1" id="KW-0805">Transcription regulation</keyword>
<evidence type="ECO:0000313" key="5">
    <source>
        <dbReference type="EMBL" id="EUJ43991.1"/>
    </source>
</evidence>
<dbReference type="EMBL" id="AODL01000017">
    <property type="protein sequence ID" value="EUJ43991.1"/>
    <property type="molecule type" value="Genomic_DNA"/>
</dbReference>
<keyword evidence="6" id="KW-1185">Reference proteome</keyword>
<dbReference type="Gene3D" id="1.10.10.10">
    <property type="entry name" value="Winged helix-like DNA-binding domain superfamily/Winged helix DNA-binding domain"/>
    <property type="match status" value="1"/>
</dbReference>
<evidence type="ECO:0000256" key="2">
    <source>
        <dbReference type="ARBA" id="ARBA00023125"/>
    </source>
</evidence>
<dbReference type="PROSITE" id="PS00894">
    <property type="entry name" value="HTH_DEOR_1"/>
    <property type="match status" value="1"/>
</dbReference>
<dbReference type="SMART" id="SM00420">
    <property type="entry name" value="HTH_DEOR"/>
    <property type="match status" value="1"/>
</dbReference>
<dbReference type="SUPFAM" id="SSF46785">
    <property type="entry name" value="Winged helix' DNA-binding domain"/>
    <property type="match status" value="1"/>
</dbReference>
<dbReference type="InterPro" id="IPR036388">
    <property type="entry name" value="WH-like_DNA-bd_sf"/>
</dbReference>
<protein>
    <recommendedName>
        <fullName evidence="4">HTH deoR-type domain-containing protein</fullName>
    </recommendedName>
</protein>
<comment type="caution">
    <text evidence="5">The sequence shown here is derived from an EMBL/GenBank/DDBJ whole genome shotgun (WGS) entry which is preliminary data.</text>
</comment>
<dbReference type="InterPro" id="IPR050313">
    <property type="entry name" value="Carb_Metab_HTH_regulators"/>
</dbReference>
<keyword evidence="3" id="KW-0804">Transcription</keyword>
<reference evidence="5 6" key="1">
    <citation type="journal article" date="2014" name="Int. J. Syst. Evol. Microbiol.">
        <title>Listeria floridensis sp. nov., Listeria aquatica sp. nov., Listeria cornellensis sp. nov., Listeria riparia sp. nov. and Listeria grandensis sp. nov., from agricultural and natural environments.</title>
        <authorList>
            <person name="den Bakker H.C."/>
            <person name="Warchocki S."/>
            <person name="Wright E.M."/>
            <person name="Allred A.F."/>
            <person name="Ahlstrom C."/>
            <person name="Manuel C.S."/>
            <person name="Stasiewicz M.J."/>
            <person name="Burrell A."/>
            <person name="Roof S."/>
            <person name="Strawn L."/>
            <person name="Fortes E.D."/>
            <person name="Nightingale K.K."/>
            <person name="Kephart D."/>
            <person name="Wiedmann M."/>
        </authorList>
    </citation>
    <scope>NUCLEOTIDE SEQUENCE [LARGE SCALE GENOMIC DNA]</scope>
    <source>
        <strain evidence="5 6">FSL S10-1204</strain>
    </source>
</reference>
<feature type="domain" description="HTH deoR-type" evidence="4">
    <location>
        <begin position="3"/>
        <end position="58"/>
    </location>
</feature>
<evidence type="ECO:0000256" key="3">
    <source>
        <dbReference type="ARBA" id="ARBA00023163"/>
    </source>
</evidence>
<dbReference type="PANTHER" id="PTHR30363">
    <property type="entry name" value="HTH-TYPE TRANSCRIPTIONAL REGULATOR SRLR-RELATED"/>
    <property type="match status" value="1"/>
</dbReference>
<dbReference type="PATRIC" id="fig|1265816.5.peg.2242"/>
<evidence type="ECO:0000256" key="1">
    <source>
        <dbReference type="ARBA" id="ARBA00023015"/>
    </source>
</evidence>
<dbReference type="PANTHER" id="PTHR30363:SF56">
    <property type="entry name" value="TRANSCRIPTIONAL REGULATOR, DEOR FAMILY"/>
    <property type="match status" value="1"/>
</dbReference>
<dbReference type="PROSITE" id="PS51000">
    <property type="entry name" value="HTH_DEOR_2"/>
    <property type="match status" value="1"/>
</dbReference>
<dbReference type="Proteomes" id="UP000019248">
    <property type="component" value="Unassembled WGS sequence"/>
</dbReference>
<dbReference type="InterPro" id="IPR018356">
    <property type="entry name" value="Tscrpt_reg_HTH_DeoR_CS"/>
</dbReference>
<name>W7D917_9LIST</name>
<keyword evidence="2" id="KW-0238">DNA-binding</keyword>
<dbReference type="PRINTS" id="PR00037">
    <property type="entry name" value="HTHLACR"/>
</dbReference>